<dbReference type="InterPro" id="IPR009057">
    <property type="entry name" value="Homeodomain-like_sf"/>
</dbReference>
<dbReference type="PROSITE" id="PS01081">
    <property type="entry name" value="HTH_TETR_1"/>
    <property type="match status" value="1"/>
</dbReference>
<dbReference type="Gene3D" id="1.10.10.60">
    <property type="entry name" value="Homeodomain-like"/>
    <property type="match status" value="1"/>
</dbReference>
<feature type="compositionally biased region" description="Low complexity" evidence="5">
    <location>
        <begin position="8"/>
        <end position="17"/>
    </location>
</feature>
<proteinExistence type="predicted"/>
<evidence type="ECO:0000313" key="10">
    <source>
        <dbReference type="Proteomes" id="UP000275024"/>
    </source>
</evidence>
<dbReference type="OrthoDB" id="8688418at2"/>
<evidence type="ECO:0000259" key="6">
    <source>
        <dbReference type="PROSITE" id="PS50977"/>
    </source>
</evidence>
<name>A0A3A9WD36_9ACTN</name>
<dbReference type="Pfam" id="PF17754">
    <property type="entry name" value="TetR_C_14"/>
    <property type="match status" value="1"/>
</dbReference>
<evidence type="ECO:0000256" key="4">
    <source>
        <dbReference type="PROSITE-ProRule" id="PRU00335"/>
    </source>
</evidence>
<dbReference type="Pfam" id="PF00440">
    <property type="entry name" value="TetR_N"/>
    <property type="match status" value="1"/>
</dbReference>
<dbReference type="Proteomes" id="UP000268652">
    <property type="component" value="Unassembled WGS sequence"/>
</dbReference>
<dbReference type="PRINTS" id="PR00455">
    <property type="entry name" value="HTHTETR"/>
</dbReference>
<feature type="region of interest" description="Disordered" evidence="5">
    <location>
        <begin position="1"/>
        <end position="68"/>
    </location>
</feature>
<dbReference type="SUPFAM" id="SSF46689">
    <property type="entry name" value="Homeodomain-like"/>
    <property type="match status" value="1"/>
</dbReference>
<dbReference type="PANTHER" id="PTHR30055">
    <property type="entry name" value="HTH-TYPE TRANSCRIPTIONAL REGULATOR RUTR"/>
    <property type="match status" value="1"/>
</dbReference>
<keyword evidence="3" id="KW-0804">Transcription</keyword>
<evidence type="ECO:0000313" key="8">
    <source>
        <dbReference type="EMBL" id="RKN24842.1"/>
    </source>
</evidence>
<dbReference type="InterPro" id="IPR050109">
    <property type="entry name" value="HTH-type_TetR-like_transc_reg"/>
</dbReference>
<evidence type="ECO:0000256" key="2">
    <source>
        <dbReference type="ARBA" id="ARBA00023125"/>
    </source>
</evidence>
<protein>
    <submittedName>
        <fullName evidence="7">TetR family transcriptional regulator</fullName>
    </submittedName>
</protein>
<dbReference type="InterPro" id="IPR041347">
    <property type="entry name" value="MftR_C"/>
</dbReference>
<evidence type="ECO:0000313" key="9">
    <source>
        <dbReference type="Proteomes" id="UP000268652"/>
    </source>
</evidence>
<dbReference type="EMBL" id="RBDY01000005">
    <property type="protein sequence ID" value="RKN24842.1"/>
    <property type="molecule type" value="Genomic_DNA"/>
</dbReference>
<sequence length="255" mass="27981">MRRGWGSGARSMSSRSAPTSVMAEFCRPRPRHAAAAPRRAPGHPPYDAPMGHEAAPVGSRERKRRRTNGDLTRAGLELFLTRGYEKTTVGDIVRRADVSERTFFRYFSSKEELILRPLRAACRALLTEVARRPEAEAPLRALHEGGLAALRRVTGERPERHLATLRVVCAEPGAMAACLRLSTEQQHELARVLAAREGLPEDDPRPLVLAGAFMATVVRATLSWDERGDGTLESLVEAARSHVALLGPALAGSWR</sequence>
<organism evidence="7 10">
    <name type="scientific">Streptomyces radicis</name>
    <dbReference type="NCBI Taxonomy" id="1750517"/>
    <lineage>
        <taxon>Bacteria</taxon>
        <taxon>Bacillati</taxon>
        <taxon>Actinomycetota</taxon>
        <taxon>Actinomycetes</taxon>
        <taxon>Kitasatosporales</taxon>
        <taxon>Streptomycetaceae</taxon>
        <taxon>Streptomyces</taxon>
    </lineage>
</organism>
<feature type="domain" description="HTH tetR-type" evidence="6">
    <location>
        <begin position="65"/>
        <end position="125"/>
    </location>
</feature>
<evidence type="ECO:0000256" key="1">
    <source>
        <dbReference type="ARBA" id="ARBA00023015"/>
    </source>
</evidence>
<dbReference type="AlphaFoldDB" id="A0A3A9WD36"/>
<dbReference type="InterPro" id="IPR001647">
    <property type="entry name" value="HTH_TetR"/>
</dbReference>
<dbReference type="GO" id="GO:0003700">
    <property type="term" value="F:DNA-binding transcription factor activity"/>
    <property type="evidence" value="ECO:0007669"/>
    <property type="project" value="TreeGrafter"/>
</dbReference>
<dbReference type="PROSITE" id="PS50977">
    <property type="entry name" value="HTH_TETR_2"/>
    <property type="match status" value="1"/>
</dbReference>
<keyword evidence="9" id="KW-1185">Reference proteome</keyword>
<dbReference type="Proteomes" id="UP000275024">
    <property type="component" value="Unassembled WGS sequence"/>
</dbReference>
<keyword evidence="2 4" id="KW-0238">DNA-binding</keyword>
<evidence type="ECO:0000313" key="7">
    <source>
        <dbReference type="EMBL" id="RKN10582.1"/>
    </source>
</evidence>
<dbReference type="Gene3D" id="1.10.357.10">
    <property type="entry name" value="Tetracycline Repressor, domain 2"/>
    <property type="match status" value="1"/>
</dbReference>
<evidence type="ECO:0000256" key="3">
    <source>
        <dbReference type="ARBA" id="ARBA00023163"/>
    </source>
</evidence>
<dbReference type="InterPro" id="IPR023772">
    <property type="entry name" value="DNA-bd_HTH_TetR-type_CS"/>
</dbReference>
<keyword evidence="1" id="KW-0805">Transcription regulation</keyword>
<comment type="caution">
    <text evidence="7">The sequence shown here is derived from an EMBL/GenBank/DDBJ whole genome shotgun (WGS) entry which is preliminary data.</text>
</comment>
<dbReference type="GO" id="GO:0000976">
    <property type="term" value="F:transcription cis-regulatory region binding"/>
    <property type="evidence" value="ECO:0007669"/>
    <property type="project" value="TreeGrafter"/>
</dbReference>
<reference evidence="9 10" key="1">
    <citation type="submission" date="2018-09" db="EMBL/GenBank/DDBJ databases">
        <title>Streptomyces sp. nov. DS1-2, an endophytic actinomycete isolated from roots of Dendrobium scabrilingue.</title>
        <authorList>
            <person name="Kuncharoen N."/>
            <person name="Kudo T."/>
            <person name="Ohkuma M."/>
            <person name="Yuki M."/>
            <person name="Tanasupawat S."/>
        </authorList>
    </citation>
    <scope>NUCLEOTIDE SEQUENCE [LARGE SCALE GENOMIC DNA]</scope>
    <source>
        <strain evidence="7 10">AZ1-7</strain>
        <strain evidence="8 9">DS1-2</strain>
    </source>
</reference>
<dbReference type="EMBL" id="RBDX01000005">
    <property type="protein sequence ID" value="RKN10582.1"/>
    <property type="molecule type" value="Genomic_DNA"/>
</dbReference>
<accession>A0A3A9WD36</accession>
<dbReference type="PANTHER" id="PTHR30055:SF238">
    <property type="entry name" value="MYCOFACTOCIN BIOSYNTHESIS TRANSCRIPTIONAL REGULATOR MFTR-RELATED"/>
    <property type="match status" value="1"/>
</dbReference>
<evidence type="ECO:0000256" key="5">
    <source>
        <dbReference type="SAM" id="MobiDB-lite"/>
    </source>
</evidence>
<feature type="DNA-binding region" description="H-T-H motif" evidence="4">
    <location>
        <begin position="88"/>
        <end position="107"/>
    </location>
</feature>
<gene>
    <name evidence="8" type="ORF">D7318_10345</name>
    <name evidence="7" type="ORF">D7319_09165</name>
</gene>